<dbReference type="AlphaFoldDB" id="A0A401J2N3"/>
<organism evidence="1 2">
    <name type="scientific">Sphingobium xenophagum</name>
    <dbReference type="NCBI Taxonomy" id="121428"/>
    <lineage>
        <taxon>Bacteria</taxon>
        <taxon>Pseudomonadati</taxon>
        <taxon>Pseudomonadota</taxon>
        <taxon>Alphaproteobacteria</taxon>
        <taxon>Sphingomonadales</taxon>
        <taxon>Sphingomonadaceae</taxon>
        <taxon>Sphingobium</taxon>
    </lineage>
</organism>
<proteinExistence type="predicted"/>
<dbReference type="EMBL" id="BBQY01000006">
    <property type="protein sequence ID" value="GBH30863.1"/>
    <property type="molecule type" value="Genomic_DNA"/>
</dbReference>
<reference evidence="1 2" key="1">
    <citation type="submission" date="2014-12" db="EMBL/GenBank/DDBJ databases">
        <title>Whole genome sequencing of Sphingobium xenophagum OW59.</title>
        <authorList>
            <person name="Ohta Y."/>
            <person name="Nishi S."/>
            <person name="Hatada Y."/>
        </authorList>
    </citation>
    <scope>NUCLEOTIDE SEQUENCE [LARGE SCALE GENOMIC DNA]</scope>
    <source>
        <strain evidence="1 2">OW59</strain>
    </source>
</reference>
<keyword evidence="2" id="KW-1185">Reference proteome</keyword>
<gene>
    <name evidence="1" type="ORF">MBESOW_P2118</name>
</gene>
<dbReference type="RefSeq" id="WP_162182209.1">
    <property type="nucleotide sequence ID" value="NZ_BBQY01000006.1"/>
</dbReference>
<name>A0A401J2N3_SPHXE</name>
<comment type="caution">
    <text evidence="1">The sequence shown here is derived from an EMBL/GenBank/DDBJ whole genome shotgun (WGS) entry which is preliminary data.</text>
</comment>
<evidence type="ECO:0000313" key="1">
    <source>
        <dbReference type="EMBL" id="GBH30863.1"/>
    </source>
</evidence>
<sequence length="54" mass="5709">MSTNAPQSAVEIVGGVQPYKGIDFYLGDNAAVRRASDAMLFLHASCDTSVETGF</sequence>
<accession>A0A401J2N3</accession>
<evidence type="ECO:0000313" key="2">
    <source>
        <dbReference type="Proteomes" id="UP000290975"/>
    </source>
</evidence>
<dbReference type="Proteomes" id="UP000290975">
    <property type="component" value="Unassembled WGS sequence"/>
</dbReference>
<protein>
    <submittedName>
        <fullName evidence="1">Uncharacterized protein</fullName>
    </submittedName>
</protein>